<dbReference type="AlphaFoldDB" id="A0A6C0D5Z3"/>
<evidence type="ECO:0000256" key="1">
    <source>
        <dbReference type="SAM" id="MobiDB-lite"/>
    </source>
</evidence>
<reference evidence="2" key="1">
    <citation type="journal article" date="2020" name="Nature">
        <title>Giant virus diversity and host interactions through global metagenomics.</title>
        <authorList>
            <person name="Schulz F."/>
            <person name="Roux S."/>
            <person name="Paez-Espino D."/>
            <person name="Jungbluth S."/>
            <person name="Walsh D.A."/>
            <person name="Denef V.J."/>
            <person name="McMahon K.D."/>
            <person name="Konstantinidis K.T."/>
            <person name="Eloe-Fadrosh E.A."/>
            <person name="Kyrpides N.C."/>
            <person name="Woyke T."/>
        </authorList>
    </citation>
    <scope>NUCLEOTIDE SEQUENCE</scope>
    <source>
        <strain evidence="2">GVMAG-M-3300023174-124</strain>
    </source>
</reference>
<feature type="region of interest" description="Disordered" evidence="1">
    <location>
        <begin position="111"/>
        <end position="134"/>
    </location>
</feature>
<proteinExistence type="predicted"/>
<feature type="compositionally biased region" description="Acidic residues" evidence="1">
    <location>
        <begin position="112"/>
        <end position="128"/>
    </location>
</feature>
<organism evidence="2">
    <name type="scientific">viral metagenome</name>
    <dbReference type="NCBI Taxonomy" id="1070528"/>
    <lineage>
        <taxon>unclassified sequences</taxon>
        <taxon>metagenomes</taxon>
        <taxon>organismal metagenomes</taxon>
    </lineage>
</organism>
<accession>A0A6C0D5Z3</accession>
<protein>
    <submittedName>
        <fullName evidence="2">Uncharacterized protein</fullName>
    </submittedName>
</protein>
<sequence>MFEHSHEESHTPEFSQDSISEFDKLTLQMFSNKTHYKKYLAKTDPVKYSAQQEFIDKIAKNREKIKTMFLVLLDSPEKQITTDINESFDQFVKSCLNHFHMEKLSKMHDQDKDDFDATSDDDNDDDNSPDIASSTSYWGASVVKKNAIRNTLDGFVRKGSHKR</sequence>
<dbReference type="EMBL" id="MN739539">
    <property type="protein sequence ID" value="QHT11927.1"/>
    <property type="molecule type" value="Genomic_DNA"/>
</dbReference>
<name>A0A6C0D5Z3_9ZZZZ</name>
<evidence type="ECO:0000313" key="2">
    <source>
        <dbReference type="EMBL" id="QHT11927.1"/>
    </source>
</evidence>